<evidence type="ECO:0008006" key="3">
    <source>
        <dbReference type="Google" id="ProtNLM"/>
    </source>
</evidence>
<sequence precursor="true">MNKLGFATIVASGLTAAFLGLAAPAQAAPAGPGNAQDTINSLEDRGYAIRVNHHGMVKPLDESKIVSVRYDNGDRLVYVDVR</sequence>
<organism evidence="2">
    <name type="scientific">Mycobacterium sp. (strain JLS)</name>
    <dbReference type="NCBI Taxonomy" id="164757"/>
    <lineage>
        <taxon>Bacteria</taxon>
        <taxon>Bacillati</taxon>
        <taxon>Actinomycetota</taxon>
        <taxon>Actinomycetes</taxon>
        <taxon>Mycobacteriales</taxon>
        <taxon>Mycobacteriaceae</taxon>
        <taxon>Mycobacterium</taxon>
    </lineage>
</organism>
<gene>
    <name evidence="2" type="ordered locus">Mjls_0398</name>
</gene>
<proteinExistence type="predicted"/>
<evidence type="ECO:0000256" key="1">
    <source>
        <dbReference type="SAM" id="SignalP"/>
    </source>
</evidence>
<name>A0A5Q5CAL7_MYCSJ</name>
<accession>A0A5Q5CAL7</accession>
<feature type="chain" id="PRO_5025036792" description="PepSY domain-containing protein" evidence="1">
    <location>
        <begin position="28"/>
        <end position="82"/>
    </location>
</feature>
<evidence type="ECO:0000313" key="2">
    <source>
        <dbReference type="EMBL" id="ABN96211.1"/>
    </source>
</evidence>
<reference evidence="2" key="1">
    <citation type="submission" date="2007-02" db="EMBL/GenBank/DDBJ databases">
        <title>Complete sequence of Mycobacterium sp. JLS.</title>
        <authorList>
            <consortium name="US DOE Joint Genome Institute"/>
            <person name="Copeland A."/>
            <person name="Lucas S."/>
            <person name="Lapidus A."/>
            <person name="Barry K."/>
            <person name="Detter J.C."/>
            <person name="Glavina del Rio T."/>
            <person name="Hammon N."/>
            <person name="Israni S."/>
            <person name="Dalin E."/>
            <person name="Tice H."/>
            <person name="Pitluck S."/>
            <person name="Chain P."/>
            <person name="Malfatti S."/>
            <person name="Shin M."/>
            <person name="Vergez L."/>
            <person name="Schmutz J."/>
            <person name="Larimer F."/>
            <person name="Land M."/>
            <person name="Hauser L."/>
            <person name="Kyrpides N."/>
            <person name="Mikhailova N."/>
            <person name="Miller C.D."/>
            <person name="Anderson A.J."/>
            <person name="Sims R.C."/>
            <person name="Richardson P."/>
        </authorList>
    </citation>
    <scope>NUCLEOTIDE SEQUENCE [LARGE SCALE GENOMIC DNA]</scope>
    <source>
        <strain evidence="2">JLS</strain>
    </source>
</reference>
<protein>
    <recommendedName>
        <fullName evidence="3">PepSY domain-containing protein</fullName>
    </recommendedName>
</protein>
<dbReference type="EMBL" id="CP000580">
    <property type="protein sequence ID" value="ABN96211.1"/>
    <property type="molecule type" value="Genomic_DNA"/>
</dbReference>
<keyword evidence="1" id="KW-0732">Signal</keyword>
<dbReference type="KEGG" id="mjl:Mjls_0398"/>
<feature type="signal peptide" evidence="1">
    <location>
        <begin position="1"/>
        <end position="27"/>
    </location>
</feature>
<dbReference type="AlphaFoldDB" id="A0A5Q5CAL7"/>